<dbReference type="CDD" id="cd12148">
    <property type="entry name" value="fungal_TF_MHR"/>
    <property type="match status" value="1"/>
</dbReference>
<dbReference type="Gene3D" id="4.10.240.10">
    <property type="entry name" value="Zn(2)-C6 fungal-type DNA-binding domain"/>
    <property type="match status" value="1"/>
</dbReference>
<dbReference type="SUPFAM" id="SSF57701">
    <property type="entry name" value="Zn2/Cys6 DNA-binding domain"/>
    <property type="match status" value="1"/>
</dbReference>
<dbReference type="InterPro" id="IPR036864">
    <property type="entry name" value="Zn2-C6_fun-type_DNA-bd_sf"/>
</dbReference>
<dbReference type="Pfam" id="PF00172">
    <property type="entry name" value="Zn_clus"/>
    <property type="match status" value="1"/>
</dbReference>
<proteinExistence type="predicted"/>
<evidence type="ECO:0000313" key="9">
    <source>
        <dbReference type="Proteomes" id="UP000800096"/>
    </source>
</evidence>
<sequence length="675" mass="74878">MPEENWAAHGGIQACDSCHARKVKCDRKGPCANCVVAKTECLRNRHKRTPRPKVRTDEKIQALVQRLSTLEDSVHSTNRPPSITGAAIVASSATPEAPASSQQPTKRRRTESSVHDTVASAAEVDTTQQPATEARILISRELSTNGLLSVHQRSVLETAISFVDHLSNAPIPTITDRSTFDTSMYISTDLTHGEILHVILATEPKSMDPTTINFHSLDHIPPKSVERIGLALMEGTADEKTLLLYKVIIHFKAAVVLYASNLQGPKSAEVQKHIKQMEYDHMTAALTSLDKVGLLTSPSLLLVQALITGAMLMQIIGNPTSCWELIAYASRSIVALGYHTITDTNPKNEQEEDIHAALAWCCQFDSVMSTLLLRPRSLPQLNIKVSSLLKPDASNPMSIFEIFGMELIPIHDKVLDITLEIAAKRPVHSLRDEVAWLRTTMADLLLLMESKRPSHLLDTHPDILLHWKCVEFKYYSTLASVHRLSPTVTTVPSEREACLQSARKALECVKYIESISKSLRHFIEGYDPYLAWTMLSYPLCPFFVVFCNVVGASHAQDFQLLQDVTDSISELVTENKFVNRLHRLCTTLIDLCKPLINTASTGTTASNTCVTDTGTLPTDTAAGHLDFTETNGNVDEFLASSWNDDRMWQLFQSQPSLDWFNADILDPGWDLGLPK</sequence>
<dbReference type="InterPro" id="IPR050987">
    <property type="entry name" value="AtrR-like"/>
</dbReference>
<dbReference type="CDD" id="cd00067">
    <property type="entry name" value="GAL4"/>
    <property type="match status" value="1"/>
</dbReference>
<evidence type="ECO:0000256" key="6">
    <source>
        <dbReference type="SAM" id="MobiDB-lite"/>
    </source>
</evidence>
<dbReference type="PANTHER" id="PTHR46910">
    <property type="entry name" value="TRANSCRIPTION FACTOR PDR1"/>
    <property type="match status" value="1"/>
</dbReference>
<comment type="subcellular location">
    <subcellularLocation>
        <location evidence="1">Nucleus</location>
    </subcellularLocation>
</comment>
<dbReference type="GO" id="GO:0000981">
    <property type="term" value="F:DNA-binding transcription factor activity, RNA polymerase II-specific"/>
    <property type="evidence" value="ECO:0007669"/>
    <property type="project" value="InterPro"/>
</dbReference>
<feature type="compositionally biased region" description="Low complexity" evidence="6">
    <location>
        <begin position="90"/>
        <end position="104"/>
    </location>
</feature>
<evidence type="ECO:0000256" key="4">
    <source>
        <dbReference type="ARBA" id="ARBA00023163"/>
    </source>
</evidence>
<keyword evidence="9" id="KW-1185">Reference proteome</keyword>
<dbReference type="SMART" id="SM00066">
    <property type="entry name" value="GAL4"/>
    <property type="match status" value="1"/>
</dbReference>
<evidence type="ECO:0000313" key="8">
    <source>
        <dbReference type="EMBL" id="KAF1919124.1"/>
    </source>
</evidence>
<dbReference type="AlphaFoldDB" id="A0A6A5QWY4"/>
<keyword evidence="4" id="KW-0804">Transcription</keyword>
<dbReference type="GO" id="GO:0008270">
    <property type="term" value="F:zinc ion binding"/>
    <property type="evidence" value="ECO:0007669"/>
    <property type="project" value="InterPro"/>
</dbReference>
<dbReference type="PROSITE" id="PS50048">
    <property type="entry name" value="ZN2_CY6_FUNGAL_2"/>
    <property type="match status" value="1"/>
</dbReference>
<keyword evidence="5" id="KW-0539">Nucleus</keyword>
<dbReference type="PROSITE" id="PS00463">
    <property type="entry name" value="ZN2_CY6_FUNGAL_1"/>
    <property type="match status" value="1"/>
</dbReference>
<reference evidence="8" key="1">
    <citation type="journal article" date="2020" name="Stud. Mycol.">
        <title>101 Dothideomycetes genomes: a test case for predicting lifestyles and emergence of pathogens.</title>
        <authorList>
            <person name="Haridas S."/>
            <person name="Albert R."/>
            <person name="Binder M."/>
            <person name="Bloem J."/>
            <person name="Labutti K."/>
            <person name="Salamov A."/>
            <person name="Andreopoulos B."/>
            <person name="Baker S."/>
            <person name="Barry K."/>
            <person name="Bills G."/>
            <person name="Bluhm B."/>
            <person name="Cannon C."/>
            <person name="Castanera R."/>
            <person name="Culley D."/>
            <person name="Daum C."/>
            <person name="Ezra D."/>
            <person name="Gonzalez J."/>
            <person name="Henrissat B."/>
            <person name="Kuo A."/>
            <person name="Liang C."/>
            <person name="Lipzen A."/>
            <person name="Lutzoni F."/>
            <person name="Magnuson J."/>
            <person name="Mondo S."/>
            <person name="Nolan M."/>
            <person name="Ohm R."/>
            <person name="Pangilinan J."/>
            <person name="Park H.-J."/>
            <person name="Ramirez L."/>
            <person name="Alfaro M."/>
            <person name="Sun H."/>
            <person name="Tritt A."/>
            <person name="Yoshinaga Y."/>
            <person name="Zwiers L.-H."/>
            <person name="Turgeon B."/>
            <person name="Goodwin S."/>
            <person name="Spatafora J."/>
            <person name="Crous P."/>
            <person name="Grigoriev I."/>
        </authorList>
    </citation>
    <scope>NUCLEOTIDE SEQUENCE</scope>
    <source>
        <strain evidence="8">HMLAC05119</strain>
    </source>
</reference>
<name>A0A6A5QWY4_AMPQU</name>
<keyword evidence="2" id="KW-0805">Transcription regulation</keyword>
<accession>A0A6A5QWY4</accession>
<dbReference type="OrthoDB" id="39175at2759"/>
<keyword evidence="3" id="KW-0238">DNA-binding</keyword>
<organism evidence="8 9">
    <name type="scientific">Ampelomyces quisqualis</name>
    <name type="common">Powdery mildew agent</name>
    <dbReference type="NCBI Taxonomy" id="50730"/>
    <lineage>
        <taxon>Eukaryota</taxon>
        <taxon>Fungi</taxon>
        <taxon>Dikarya</taxon>
        <taxon>Ascomycota</taxon>
        <taxon>Pezizomycotina</taxon>
        <taxon>Dothideomycetes</taxon>
        <taxon>Pleosporomycetidae</taxon>
        <taxon>Pleosporales</taxon>
        <taxon>Pleosporineae</taxon>
        <taxon>Phaeosphaeriaceae</taxon>
        <taxon>Ampelomyces</taxon>
    </lineage>
</organism>
<protein>
    <submittedName>
        <fullName evidence="8">Putative Zn(II)2Cys6 transcription factor-like protein</fullName>
    </submittedName>
</protein>
<dbReference type="EMBL" id="ML979133">
    <property type="protein sequence ID" value="KAF1919124.1"/>
    <property type="molecule type" value="Genomic_DNA"/>
</dbReference>
<dbReference type="Proteomes" id="UP000800096">
    <property type="component" value="Unassembled WGS sequence"/>
</dbReference>
<evidence type="ECO:0000256" key="3">
    <source>
        <dbReference type="ARBA" id="ARBA00023125"/>
    </source>
</evidence>
<feature type="domain" description="Zn(2)-C6 fungal-type" evidence="7">
    <location>
        <begin position="14"/>
        <end position="41"/>
    </location>
</feature>
<dbReference type="InterPro" id="IPR001138">
    <property type="entry name" value="Zn2Cys6_DnaBD"/>
</dbReference>
<feature type="region of interest" description="Disordered" evidence="6">
    <location>
        <begin position="89"/>
        <end position="128"/>
    </location>
</feature>
<evidence type="ECO:0000256" key="5">
    <source>
        <dbReference type="ARBA" id="ARBA00023242"/>
    </source>
</evidence>
<gene>
    <name evidence="8" type="ORF">BDU57DRAFT_536139</name>
</gene>
<evidence type="ECO:0000259" key="7">
    <source>
        <dbReference type="PROSITE" id="PS50048"/>
    </source>
</evidence>
<dbReference type="PANTHER" id="PTHR46910:SF37">
    <property type="entry name" value="ZN(II)2CYS6 TRANSCRIPTION FACTOR (EUROFUNG)"/>
    <property type="match status" value="1"/>
</dbReference>
<evidence type="ECO:0000256" key="2">
    <source>
        <dbReference type="ARBA" id="ARBA00023015"/>
    </source>
</evidence>
<dbReference type="GO" id="GO:0003677">
    <property type="term" value="F:DNA binding"/>
    <property type="evidence" value="ECO:0007669"/>
    <property type="project" value="UniProtKB-KW"/>
</dbReference>
<dbReference type="GO" id="GO:0005634">
    <property type="term" value="C:nucleus"/>
    <property type="evidence" value="ECO:0007669"/>
    <property type="project" value="UniProtKB-SubCell"/>
</dbReference>
<evidence type="ECO:0000256" key="1">
    <source>
        <dbReference type="ARBA" id="ARBA00004123"/>
    </source>
</evidence>